<dbReference type="Proteomes" id="UP001228581">
    <property type="component" value="Unassembled WGS sequence"/>
</dbReference>
<keyword evidence="2" id="KW-1185">Reference proteome</keyword>
<accession>A0ABT7CXZ9</accession>
<organism evidence="1 2">
    <name type="scientific">Xanthocytophaga flava</name>
    <dbReference type="NCBI Taxonomy" id="3048013"/>
    <lineage>
        <taxon>Bacteria</taxon>
        <taxon>Pseudomonadati</taxon>
        <taxon>Bacteroidota</taxon>
        <taxon>Cytophagia</taxon>
        <taxon>Cytophagales</taxon>
        <taxon>Rhodocytophagaceae</taxon>
        <taxon>Xanthocytophaga</taxon>
    </lineage>
</organism>
<sequence>MTLLSKLSRLKGKYHQSTLKNVELLLAGLLSARSVSLYKIKDELSTLTGKTDLSRHTHYKRLLRIFERYGSTRLFIDLLLWATGLVIGKVEHFFWILPNGRLVSIPYTYWCWRPT</sequence>
<protein>
    <recommendedName>
        <fullName evidence="3">Transposase</fullName>
    </recommendedName>
</protein>
<reference evidence="1 2" key="1">
    <citation type="submission" date="2023-05" db="EMBL/GenBank/DDBJ databases">
        <authorList>
            <person name="Zhang X."/>
        </authorList>
    </citation>
    <scope>NUCLEOTIDE SEQUENCE [LARGE SCALE GENOMIC DNA]</scope>
    <source>
        <strain evidence="1 2">DM2B3-1</strain>
    </source>
</reference>
<gene>
    <name evidence="1" type="ORF">QNI19_31385</name>
</gene>
<dbReference type="EMBL" id="JASJOT010000033">
    <property type="protein sequence ID" value="MDJ1497484.1"/>
    <property type="molecule type" value="Genomic_DNA"/>
</dbReference>
<evidence type="ECO:0000313" key="2">
    <source>
        <dbReference type="Proteomes" id="UP001228581"/>
    </source>
</evidence>
<proteinExistence type="predicted"/>
<name>A0ABT7CXZ9_9BACT</name>
<evidence type="ECO:0000313" key="1">
    <source>
        <dbReference type="EMBL" id="MDJ1497484.1"/>
    </source>
</evidence>
<dbReference type="RefSeq" id="WP_314003087.1">
    <property type="nucleotide sequence ID" value="NZ_JASJOR010000027.1"/>
</dbReference>
<comment type="caution">
    <text evidence="1">The sequence shown here is derived from an EMBL/GenBank/DDBJ whole genome shotgun (WGS) entry which is preliminary data.</text>
</comment>
<evidence type="ECO:0008006" key="3">
    <source>
        <dbReference type="Google" id="ProtNLM"/>
    </source>
</evidence>